<dbReference type="Gene3D" id="3.40.630.190">
    <property type="entry name" value="LCP protein"/>
    <property type="match status" value="1"/>
</dbReference>
<feature type="region of interest" description="Disordered" evidence="2">
    <location>
        <begin position="410"/>
        <end position="435"/>
    </location>
</feature>
<reference evidence="6 7" key="2">
    <citation type="journal article" date="2011" name="J. Antibiot.">
        <title>Furaquinocins I and J: novel polyketide isoprenoid hybrid compounds from Streptomyces reveromyceticus SN-593.</title>
        <authorList>
            <person name="Panthee S."/>
            <person name="Takahashi S."/>
            <person name="Takagi H."/>
            <person name="Nogawa T."/>
            <person name="Oowada E."/>
            <person name="Uramoto M."/>
            <person name="Osada H."/>
        </authorList>
    </citation>
    <scope>NUCLEOTIDE SEQUENCE [LARGE SCALE GENOMIC DNA]</scope>
    <source>
        <strain evidence="6 7">SN-593</strain>
    </source>
</reference>
<dbReference type="InterPro" id="IPR050922">
    <property type="entry name" value="LytR/CpsA/Psr_CW_biosynth"/>
</dbReference>
<evidence type="ECO:0000256" key="2">
    <source>
        <dbReference type="SAM" id="MobiDB-lite"/>
    </source>
</evidence>
<dbReference type="Pfam" id="PF13399">
    <property type="entry name" value="LytR_C"/>
    <property type="match status" value="1"/>
</dbReference>
<accession>A0A7U3VNI5</accession>
<feature type="compositionally biased region" description="Low complexity" evidence="2">
    <location>
        <begin position="188"/>
        <end position="203"/>
    </location>
</feature>
<feature type="domain" description="Cell envelope-related transcriptional attenuator" evidence="4">
    <location>
        <begin position="140"/>
        <end position="319"/>
    </location>
</feature>
<evidence type="ECO:0000313" key="7">
    <source>
        <dbReference type="Proteomes" id="UP000595703"/>
    </source>
</evidence>
<reference evidence="6 7" key="4">
    <citation type="journal article" date="2020" name="Sci. Rep.">
        <title>beta-carboline chemical signals induce reveromycin production through a LuxR family regulator in Streptomyces sp. SN-593.</title>
        <authorList>
            <person name="Panthee S."/>
            <person name="Kito N."/>
            <person name="Hayashi T."/>
            <person name="Shimizu T."/>
            <person name="Ishikawa J."/>
            <person name="Hamamoto H."/>
            <person name="Osada H."/>
            <person name="Takahashi S."/>
        </authorList>
    </citation>
    <scope>NUCLEOTIDE SEQUENCE [LARGE SCALE GENOMIC DNA]</scope>
    <source>
        <strain evidence="6 7">SN-593</strain>
    </source>
</reference>
<dbReference type="InterPro" id="IPR027381">
    <property type="entry name" value="LytR/CpsA/Psr_C"/>
</dbReference>
<feature type="region of interest" description="Disordered" evidence="2">
    <location>
        <begin position="535"/>
        <end position="557"/>
    </location>
</feature>
<feature type="compositionally biased region" description="Low complexity" evidence="2">
    <location>
        <begin position="12"/>
        <end position="40"/>
    </location>
</feature>
<feature type="compositionally biased region" description="Basic residues" evidence="2">
    <location>
        <begin position="48"/>
        <end position="57"/>
    </location>
</feature>
<feature type="transmembrane region" description="Helical" evidence="3">
    <location>
        <begin position="60"/>
        <end position="83"/>
    </location>
</feature>
<reference evidence="6 7" key="3">
    <citation type="journal article" date="2011" name="Nat. Chem. Biol.">
        <title>Reveromycin A biosynthesis uses RevG and RevJ for stereospecific spiroacetal formation.</title>
        <authorList>
            <person name="Takahashi S."/>
            <person name="Toyoda A."/>
            <person name="Sekiyama Y."/>
            <person name="Takagi H."/>
            <person name="Nogawa T."/>
            <person name="Uramoto M."/>
            <person name="Suzuki R."/>
            <person name="Koshino H."/>
            <person name="Kumano T."/>
            <person name="Panthee S."/>
            <person name="Dairi T."/>
            <person name="Ishikawa J."/>
            <person name="Ikeda H."/>
            <person name="Sakaki Y."/>
            <person name="Osada H."/>
        </authorList>
    </citation>
    <scope>NUCLEOTIDE SEQUENCE [LARGE SCALE GENOMIC DNA]</scope>
    <source>
        <strain evidence="6 7">SN-593</strain>
    </source>
</reference>
<feature type="domain" description="LytR/CpsA/Psr regulator C-terminal" evidence="5">
    <location>
        <begin position="443"/>
        <end position="527"/>
    </location>
</feature>
<protein>
    <submittedName>
        <fullName evidence="6">Putative transcriptional regulator</fullName>
    </submittedName>
</protein>
<dbReference type="KEGG" id="arev:RVR_3582"/>
<dbReference type="PANTHER" id="PTHR33392:SF6">
    <property type="entry name" value="POLYISOPRENYL-TEICHOIC ACID--PEPTIDOGLYCAN TEICHOIC ACID TRANSFERASE TAGU"/>
    <property type="match status" value="1"/>
</dbReference>
<dbReference type="PANTHER" id="PTHR33392">
    <property type="entry name" value="POLYISOPRENYL-TEICHOIC ACID--PEPTIDOGLYCAN TEICHOIC ACID TRANSFERASE TAGU"/>
    <property type="match status" value="1"/>
</dbReference>
<evidence type="ECO:0000259" key="4">
    <source>
        <dbReference type="Pfam" id="PF03816"/>
    </source>
</evidence>
<gene>
    <name evidence="6" type="ORF">RVR_3582</name>
</gene>
<keyword evidence="3" id="KW-1133">Transmembrane helix</keyword>
<evidence type="ECO:0000313" key="6">
    <source>
        <dbReference type="EMBL" id="BBA97707.1"/>
    </source>
</evidence>
<dbReference type="AlphaFoldDB" id="A0A7U3VNI5"/>
<dbReference type="EMBL" id="AP018365">
    <property type="protein sequence ID" value="BBA97707.1"/>
    <property type="molecule type" value="Genomic_DNA"/>
</dbReference>
<feature type="region of interest" description="Disordered" evidence="2">
    <location>
        <begin position="1"/>
        <end position="60"/>
    </location>
</feature>
<dbReference type="Pfam" id="PF03816">
    <property type="entry name" value="LytR_cpsA_psr"/>
    <property type="match status" value="1"/>
</dbReference>
<dbReference type="NCBIfam" id="TIGR00350">
    <property type="entry name" value="lytR_cpsA_psr"/>
    <property type="match status" value="1"/>
</dbReference>
<dbReference type="Proteomes" id="UP000595703">
    <property type="component" value="Chromosome"/>
</dbReference>
<comment type="similarity">
    <text evidence="1">Belongs to the LytR/CpsA/Psr (LCP) family.</text>
</comment>
<organism evidence="6 7">
    <name type="scientific">Actinacidiphila reveromycinica</name>
    <dbReference type="NCBI Taxonomy" id="659352"/>
    <lineage>
        <taxon>Bacteria</taxon>
        <taxon>Bacillati</taxon>
        <taxon>Actinomycetota</taxon>
        <taxon>Actinomycetes</taxon>
        <taxon>Kitasatosporales</taxon>
        <taxon>Streptomycetaceae</taxon>
        <taxon>Actinacidiphila</taxon>
    </lineage>
</organism>
<dbReference type="InterPro" id="IPR004474">
    <property type="entry name" value="LytR_CpsA_psr"/>
</dbReference>
<reference evidence="6 7" key="1">
    <citation type="journal article" date="2010" name="J. Bacteriol.">
        <title>Biochemical characterization of a novel indole prenyltransferase from Streptomyces sp. SN-593.</title>
        <authorList>
            <person name="Takahashi S."/>
            <person name="Takagi H."/>
            <person name="Toyoda A."/>
            <person name="Uramoto M."/>
            <person name="Nogawa T."/>
            <person name="Ueki M."/>
            <person name="Sakaki Y."/>
            <person name="Osada H."/>
        </authorList>
    </citation>
    <scope>NUCLEOTIDE SEQUENCE [LARGE SCALE GENOMIC DNA]</scope>
    <source>
        <strain evidence="6 7">SN-593</strain>
    </source>
</reference>
<evidence type="ECO:0000256" key="3">
    <source>
        <dbReference type="SAM" id="Phobius"/>
    </source>
</evidence>
<evidence type="ECO:0000259" key="5">
    <source>
        <dbReference type="Pfam" id="PF13399"/>
    </source>
</evidence>
<keyword evidence="3" id="KW-0812">Transmembrane</keyword>
<feature type="compositionally biased region" description="Polar residues" evidence="2">
    <location>
        <begin position="1"/>
        <end position="11"/>
    </location>
</feature>
<evidence type="ECO:0000256" key="1">
    <source>
        <dbReference type="ARBA" id="ARBA00006068"/>
    </source>
</evidence>
<keyword evidence="7" id="KW-1185">Reference proteome</keyword>
<feature type="region of interest" description="Disordered" evidence="2">
    <location>
        <begin position="184"/>
        <end position="204"/>
    </location>
</feature>
<proteinExistence type="inferred from homology"/>
<keyword evidence="3" id="KW-0472">Membrane</keyword>
<sequence length="557" mass="57656">MPPTRSSQPSGVRSRAVVPAPTPAPARGRGSTGRRPAGTGRAAGRGAGTRRPRRRPPVRLSTRIAGGVALLVITASGVGHAMVAGLNGAINRVDAFGGIQDRPGGSKGTNFLLVGTDGRDGLSAQEKKQYHLGGAPCHCTDTIMLVHLSQDRQRASVVSIPRDTYVQLPDVGPAAVLAERRGTVPPHGRATATATPTSAGGRPLVPTHPAKINEAYADGGPKLTVSTVEKLTGVHIDHYLEVDFVSFMKTVDVLGGVPVCTTRPLKDSYSGLDLPVGTTTLDGGQALQYVRSRHIDADSDLGRMRRQQQFVSQVIHKITSGGTLTNPVKLEKVTGTVLGSVRADEGLRPTDLISLARSMKSFTSDSSEYASVPLSSLNYNVPGVGSTVRWDTAGAGRLWAAIRADQPLTARRASPGASADSSGSAPASPSPAAAKVDVAPGGISVTVANATGVSGLAGTAQKALRATGFATPGLPTTADRHAEHTTIRYDPRWDRSVRTLAAALPGARLVQAKGQGPVMQVTLGMDFKGRTVRPVTARAPQPAQPTRTAGTGDPVGC</sequence>
<dbReference type="Gene3D" id="3.30.70.2390">
    <property type="match status" value="1"/>
</dbReference>
<name>A0A7U3VNI5_9ACTN</name>